<proteinExistence type="predicted"/>
<sequence>MAKTHPIYFFSALRESVRMFGADGLGLWWNEKLLTFEEQIILNKTRYYTKGFGSGEFAGWQMNPALQRVRVKYSYEKLRIL</sequence>
<name>A0ABY4KCP6_9FLAO</name>
<dbReference type="Proteomes" id="UP000830583">
    <property type="component" value="Chromosome"/>
</dbReference>
<gene>
    <name evidence="1" type="ORF">M0M57_10750</name>
</gene>
<evidence type="ECO:0000313" key="1">
    <source>
        <dbReference type="EMBL" id="UPQ78101.1"/>
    </source>
</evidence>
<dbReference type="EMBL" id="CP096205">
    <property type="protein sequence ID" value="UPQ78101.1"/>
    <property type="molecule type" value="Genomic_DNA"/>
</dbReference>
<protein>
    <submittedName>
        <fullName evidence="1">Uncharacterized protein</fullName>
    </submittedName>
</protein>
<evidence type="ECO:0000313" key="2">
    <source>
        <dbReference type="Proteomes" id="UP000830583"/>
    </source>
</evidence>
<accession>A0ABY4KCP6</accession>
<dbReference type="RefSeq" id="WP_248433029.1">
    <property type="nucleotide sequence ID" value="NZ_CP096205.1"/>
</dbReference>
<reference evidence="1" key="1">
    <citation type="submission" date="2022-04" db="EMBL/GenBank/DDBJ databases">
        <title>Consumption of N2O by Flavobacterium azooxidireducens sp. nov. isolated from Decomposing Leaf Litter of Phragmites australis (Cav.).</title>
        <authorList>
            <person name="Behrendt U."/>
            <person name="Spanner T."/>
            <person name="Augustin J."/>
            <person name="Horn M.A."/>
            <person name="Kolb S."/>
            <person name="Ulrich A."/>
        </authorList>
    </citation>
    <scope>NUCLEOTIDE SEQUENCE</scope>
    <source>
        <strain evidence="1">IGB 4-14</strain>
    </source>
</reference>
<keyword evidence="2" id="KW-1185">Reference proteome</keyword>
<organism evidence="1 2">
    <name type="scientific">Flavobacterium azooxidireducens</name>
    <dbReference type="NCBI Taxonomy" id="1871076"/>
    <lineage>
        <taxon>Bacteria</taxon>
        <taxon>Pseudomonadati</taxon>
        <taxon>Bacteroidota</taxon>
        <taxon>Flavobacteriia</taxon>
        <taxon>Flavobacteriales</taxon>
        <taxon>Flavobacteriaceae</taxon>
        <taxon>Flavobacterium</taxon>
    </lineage>
</organism>